<dbReference type="PANTHER" id="PTHR30296:SF0">
    <property type="entry name" value="LACTATE UTILIZATION PROTEIN A"/>
    <property type="match status" value="1"/>
</dbReference>
<evidence type="ECO:0000313" key="3">
    <source>
        <dbReference type="Proteomes" id="UP000248688"/>
    </source>
</evidence>
<dbReference type="GO" id="GO:0005829">
    <property type="term" value="C:cytosol"/>
    <property type="evidence" value="ECO:0007669"/>
    <property type="project" value="TreeGrafter"/>
</dbReference>
<protein>
    <submittedName>
        <fullName evidence="2">(Fe-S)-binding protein</fullName>
    </submittedName>
</protein>
<feature type="domain" description="Cysteine-rich" evidence="1">
    <location>
        <begin position="121"/>
        <end position="215"/>
    </location>
</feature>
<organism evidence="2 3">
    <name type="scientific">Echinicola strongylocentroti</name>
    <dbReference type="NCBI Taxonomy" id="1795355"/>
    <lineage>
        <taxon>Bacteria</taxon>
        <taxon>Pseudomonadati</taxon>
        <taxon>Bacteroidota</taxon>
        <taxon>Cytophagia</taxon>
        <taxon>Cytophagales</taxon>
        <taxon>Cyclobacteriaceae</taxon>
        <taxon>Echinicola</taxon>
    </lineage>
</organism>
<evidence type="ECO:0000259" key="1">
    <source>
        <dbReference type="Pfam" id="PF02754"/>
    </source>
</evidence>
<dbReference type="Pfam" id="PF02754">
    <property type="entry name" value="CCG"/>
    <property type="match status" value="2"/>
</dbReference>
<dbReference type="InterPro" id="IPR004017">
    <property type="entry name" value="Cys_rich_dom"/>
</dbReference>
<sequence length="246" mass="27232">MRVGLFIPCYVDQFYPGAAQATLELLEKYGVEVVYPLSQTCCGQPMANSGYGKYGKDSADLFMKNFGEFEYIVAPSGSCTLHVKDHVLPKTEGAPKIYELCEFLTDILKVDHVNASFPHKVGFHSSCHGLRGLRLAKCSERMDPEFNKPLSLLNMVNNIQMVELDRKDECCGFGGTFAIAEEAISVTMGKDRIADHQRNGVEVLTGADMSCLMHMEGLLKRQKSPIKVMHIAEILNGNEVVESSET</sequence>
<dbReference type="GO" id="GO:0016491">
    <property type="term" value="F:oxidoreductase activity"/>
    <property type="evidence" value="ECO:0007669"/>
    <property type="project" value="UniProtKB-ARBA"/>
</dbReference>
<dbReference type="KEGG" id="est:DN752_13820"/>
<keyword evidence="3" id="KW-1185">Reference proteome</keyword>
<proteinExistence type="predicted"/>
<gene>
    <name evidence="2" type="ORF">DN752_13820</name>
</gene>
<dbReference type="RefSeq" id="WP_112784495.1">
    <property type="nucleotide sequence ID" value="NZ_CP030041.1"/>
</dbReference>
<feature type="domain" description="Cysteine-rich" evidence="1">
    <location>
        <begin position="3"/>
        <end position="84"/>
    </location>
</feature>
<reference evidence="2 3" key="1">
    <citation type="submission" date="2018-06" db="EMBL/GenBank/DDBJ databases">
        <title>Echinicola strongylocentroti sp. nov., isolated from a sea urchin Strongylocentrotus intermedius.</title>
        <authorList>
            <person name="Bae S.S."/>
        </authorList>
    </citation>
    <scope>NUCLEOTIDE SEQUENCE [LARGE SCALE GENOMIC DNA]</scope>
    <source>
        <strain evidence="2 3">MEBiC08714</strain>
    </source>
</reference>
<evidence type="ECO:0000313" key="2">
    <source>
        <dbReference type="EMBL" id="AWW31118.1"/>
    </source>
</evidence>
<name>A0A2Z4IKQ1_9BACT</name>
<dbReference type="OrthoDB" id="9770306at2"/>
<dbReference type="EMBL" id="CP030041">
    <property type="protein sequence ID" value="AWW31118.1"/>
    <property type="molecule type" value="Genomic_DNA"/>
</dbReference>
<accession>A0A2Z4IKQ1</accession>
<dbReference type="AlphaFoldDB" id="A0A2Z4IKQ1"/>
<dbReference type="Proteomes" id="UP000248688">
    <property type="component" value="Chromosome"/>
</dbReference>
<dbReference type="PANTHER" id="PTHR30296">
    <property type="entry name" value="UNCHARACTERIZED PROTEIN YKGE"/>
    <property type="match status" value="1"/>
</dbReference>